<dbReference type="InterPro" id="IPR000700">
    <property type="entry name" value="PAS-assoc_C"/>
</dbReference>
<evidence type="ECO:0000259" key="12">
    <source>
        <dbReference type="PROSITE" id="PS50110"/>
    </source>
</evidence>
<dbReference type="Pfam" id="PF00072">
    <property type="entry name" value="Response_reg"/>
    <property type="match status" value="1"/>
</dbReference>
<evidence type="ECO:0000256" key="4">
    <source>
        <dbReference type="ARBA" id="ARBA00022679"/>
    </source>
</evidence>
<organism evidence="14 15">
    <name type="scientific">Desulfamplus magnetovallimortis</name>
    <dbReference type="NCBI Taxonomy" id="1246637"/>
    <lineage>
        <taxon>Bacteria</taxon>
        <taxon>Pseudomonadati</taxon>
        <taxon>Thermodesulfobacteriota</taxon>
        <taxon>Desulfobacteria</taxon>
        <taxon>Desulfobacterales</taxon>
        <taxon>Desulfobacteraceae</taxon>
        <taxon>Desulfamplus</taxon>
    </lineage>
</organism>
<evidence type="ECO:0000313" key="15">
    <source>
        <dbReference type="Proteomes" id="UP000191931"/>
    </source>
</evidence>
<proteinExistence type="predicted"/>
<dbReference type="SMART" id="SM00091">
    <property type="entry name" value="PAS"/>
    <property type="match status" value="1"/>
</dbReference>
<keyword evidence="4" id="KW-0808">Transferase</keyword>
<dbReference type="InterPro" id="IPR011006">
    <property type="entry name" value="CheY-like_superfamily"/>
</dbReference>
<comment type="catalytic activity">
    <reaction evidence="1">
        <text>ATP + protein L-histidine = ADP + protein N-phospho-L-histidine.</text>
        <dbReference type="EC" id="2.7.13.3"/>
    </reaction>
</comment>
<dbReference type="Gene3D" id="3.30.450.20">
    <property type="entry name" value="PAS domain"/>
    <property type="match status" value="1"/>
</dbReference>
<dbReference type="Pfam" id="PF08448">
    <property type="entry name" value="PAS_4"/>
    <property type="match status" value="1"/>
</dbReference>
<dbReference type="Gene3D" id="3.30.565.10">
    <property type="entry name" value="Histidine kinase-like ATPase, C-terminal domain"/>
    <property type="match status" value="1"/>
</dbReference>
<sequence>MKYRYEKSILKKIISLYIFLYTAILLAFFSSHAITAVAEESDKISLELVEIQEKIVPESDEINKNNNSQSFGKSEKSTSQSDEKYEKNTSPSVEKHNKRDSNIITFTLEDLDLSPSENEWLHNNKTITVSGPRSFPPFYFLSNKNELSGISVDFLHAIMKPLGIKLIIRKNIPWQEVLEETKAGNIDLVACIAKTRERESFLRFSKPFLSFPLVIITRVDAPFTGGIFDLAGKKVTTIKKTITSEWLRRDGIDIIPHYAASPLDGLKAVSFGEAHAQIENLAAATYLIAENGLTNLKVAAPTPYENYNLHIAVRKDLEELGAIIDKAINVMPDVQQTEIRNKWLSVRYEYGISTTDIIKWVLMTVIFSGSILTVVLIWNKKLQKEIKERKESDAALRESGLRLRTLINSMTDIVCFKDGDGRWLEVNDVYLKLFDLESADFRGRKNSEIAMDYPVLKDTFRVCEKTDAAAWQAGGISRGNEVIQLPGDNTKIFDVVKTVTFDNKGNRKSLVLVGRDITEKTKMEQQLQHSQRFEAIGTLAGGIAHDFNNLLMAIKGRSSLILMELEAYSPHWKHLKAIEEYIRNATDLTRQLIGLAQGGKYEIKPIYLNNLVQESSSMFGRTKKEISIKTGFCSPSPVVEVDVNQLKQVLLNIYINAWQAMPNGGDLIIETRIITLDTLFCTPYKILPGKYATLSISDTGTGMNKSICERIFDPFFTTKEKGRGTGLGLASAYGIIRNHSGIITVYSEEGKGSTFNIYLPLSNMEAVNEHNEETRVIKGCETILMIDDEEMILEVGEALLEKLGYKVIIAEGGEDAIDILKSKGDVIDLIILDLIMPGMDGRETFENISKIRPEIPVMLSSGYSVQGQASDLMEKGCKDFIQKPFDISELSGKIRKLLDNLP</sequence>
<dbReference type="InterPro" id="IPR004358">
    <property type="entry name" value="Sig_transdc_His_kin-like_C"/>
</dbReference>
<dbReference type="STRING" id="1246637.MTBBW1_50040"/>
<name>A0A1W1HHE2_9BACT</name>
<evidence type="ECO:0000256" key="1">
    <source>
        <dbReference type="ARBA" id="ARBA00000085"/>
    </source>
</evidence>
<dbReference type="PRINTS" id="PR00344">
    <property type="entry name" value="BCTRLSENSOR"/>
</dbReference>
<dbReference type="PROSITE" id="PS50110">
    <property type="entry name" value="RESPONSE_REGULATORY"/>
    <property type="match status" value="1"/>
</dbReference>
<evidence type="ECO:0000256" key="6">
    <source>
        <dbReference type="ARBA" id="ARBA00022777"/>
    </source>
</evidence>
<dbReference type="CDD" id="cd00082">
    <property type="entry name" value="HisKA"/>
    <property type="match status" value="1"/>
</dbReference>
<keyword evidence="5" id="KW-0547">Nucleotide-binding</keyword>
<dbReference type="NCBIfam" id="TIGR00229">
    <property type="entry name" value="sensory_box"/>
    <property type="match status" value="1"/>
</dbReference>
<dbReference type="InterPro" id="IPR001789">
    <property type="entry name" value="Sig_transdc_resp-reg_receiver"/>
</dbReference>
<dbReference type="InterPro" id="IPR036890">
    <property type="entry name" value="HATPase_C_sf"/>
</dbReference>
<dbReference type="SUPFAM" id="SSF55874">
    <property type="entry name" value="ATPase domain of HSP90 chaperone/DNA topoisomerase II/histidine kinase"/>
    <property type="match status" value="1"/>
</dbReference>
<evidence type="ECO:0000259" key="11">
    <source>
        <dbReference type="PROSITE" id="PS50109"/>
    </source>
</evidence>
<dbReference type="SUPFAM" id="SSF47384">
    <property type="entry name" value="Homodimeric domain of signal transducing histidine kinase"/>
    <property type="match status" value="1"/>
</dbReference>
<dbReference type="PANTHER" id="PTHR43065:SF46">
    <property type="entry name" value="C4-DICARBOXYLATE TRANSPORT SENSOR PROTEIN DCTB"/>
    <property type="match status" value="1"/>
</dbReference>
<dbReference type="EMBL" id="FWEV01000292">
    <property type="protein sequence ID" value="SLM31917.1"/>
    <property type="molecule type" value="Genomic_DNA"/>
</dbReference>
<dbReference type="Pfam" id="PF02518">
    <property type="entry name" value="HATPase_c"/>
    <property type="match status" value="1"/>
</dbReference>
<feature type="domain" description="Histidine kinase" evidence="11">
    <location>
        <begin position="542"/>
        <end position="763"/>
    </location>
</feature>
<dbReference type="SMART" id="SM00387">
    <property type="entry name" value="HATPase_c"/>
    <property type="match status" value="1"/>
</dbReference>
<dbReference type="InterPro" id="IPR035965">
    <property type="entry name" value="PAS-like_dom_sf"/>
</dbReference>
<dbReference type="Gene3D" id="3.40.190.10">
    <property type="entry name" value="Periplasmic binding protein-like II"/>
    <property type="match status" value="2"/>
</dbReference>
<keyword evidence="7" id="KW-0067">ATP-binding</keyword>
<dbReference type="GO" id="GO:0005524">
    <property type="term" value="F:ATP binding"/>
    <property type="evidence" value="ECO:0007669"/>
    <property type="project" value="UniProtKB-KW"/>
</dbReference>
<evidence type="ECO:0000256" key="10">
    <source>
        <dbReference type="SAM" id="MobiDB-lite"/>
    </source>
</evidence>
<dbReference type="InterPro" id="IPR013656">
    <property type="entry name" value="PAS_4"/>
</dbReference>
<dbReference type="Pfam" id="PF00497">
    <property type="entry name" value="SBP_bac_3"/>
    <property type="match status" value="1"/>
</dbReference>
<evidence type="ECO:0000256" key="8">
    <source>
        <dbReference type="ARBA" id="ARBA00023012"/>
    </source>
</evidence>
<dbReference type="InterPro" id="IPR003661">
    <property type="entry name" value="HisK_dim/P_dom"/>
</dbReference>
<evidence type="ECO:0000256" key="2">
    <source>
        <dbReference type="ARBA" id="ARBA00012438"/>
    </source>
</evidence>
<dbReference type="PROSITE" id="PS50109">
    <property type="entry name" value="HIS_KIN"/>
    <property type="match status" value="1"/>
</dbReference>
<dbReference type="RefSeq" id="WP_186441014.1">
    <property type="nucleotide sequence ID" value="NZ_LT828540.1"/>
</dbReference>
<dbReference type="SMART" id="SM00448">
    <property type="entry name" value="REC"/>
    <property type="match status" value="1"/>
</dbReference>
<dbReference type="InterPro" id="IPR005467">
    <property type="entry name" value="His_kinase_dom"/>
</dbReference>
<feature type="modified residue" description="4-aspartylphosphate" evidence="9">
    <location>
        <position position="833"/>
    </location>
</feature>
<dbReference type="Gene3D" id="3.40.50.2300">
    <property type="match status" value="1"/>
</dbReference>
<evidence type="ECO:0000256" key="3">
    <source>
        <dbReference type="ARBA" id="ARBA00022553"/>
    </source>
</evidence>
<reference evidence="14 15" key="1">
    <citation type="submission" date="2017-03" db="EMBL/GenBank/DDBJ databases">
        <authorList>
            <person name="Afonso C.L."/>
            <person name="Miller P.J."/>
            <person name="Scott M.A."/>
            <person name="Spackman E."/>
            <person name="Goraichik I."/>
            <person name="Dimitrov K.M."/>
            <person name="Suarez D.L."/>
            <person name="Swayne D.E."/>
        </authorList>
    </citation>
    <scope>NUCLEOTIDE SEQUENCE [LARGE SCALE GENOMIC DNA]</scope>
    <source>
        <strain evidence="14">PRJEB14757</strain>
    </source>
</reference>
<feature type="region of interest" description="Disordered" evidence="10">
    <location>
        <begin position="59"/>
        <end position="96"/>
    </location>
</feature>
<keyword evidence="6 14" id="KW-0418">Kinase</keyword>
<feature type="compositionally biased region" description="Basic and acidic residues" evidence="10">
    <location>
        <begin position="73"/>
        <end position="96"/>
    </location>
</feature>
<accession>A0A1W1HHE2</accession>
<keyword evidence="3 9" id="KW-0597">Phosphoprotein</keyword>
<dbReference type="CDD" id="cd00156">
    <property type="entry name" value="REC"/>
    <property type="match status" value="1"/>
</dbReference>
<evidence type="ECO:0000259" key="13">
    <source>
        <dbReference type="PROSITE" id="PS50113"/>
    </source>
</evidence>
<dbReference type="AlphaFoldDB" id="A0A1W1HHE2"/>
<dbReference type="PROSITE" id="PS50113">
    <property type="entry name" value="PAC"/>
    <property type="match status" value="1"/>
</dbReference>
<dbReference type="SMART" id="SM00062">
    <property type="entry name" value="PBPb"/>
    <property type="match status" value="1"/>
</dbReference>
<evidence type="ECO:0000313" key="14">
    <source>
        <dbReference type="EMBL" id="SLM31917.1"/>
    </source>
</evidence>
<dbReference type="SUPFAM" id="SSF55785">
    <property type="entry name" value="PYP-like sensor domain (PAS domain)"/>
    <property type="match status" value="1"/>
</dbReference>
<evidence type="ECO:0000256" key="5">
    <source>
        <dbReference type="ARBA" id="ARBA00022741"/>
    </source>
</evidence>
<evidence type="ECO:0000256" key="9">
    <source>
        <dbReference type="PROSITE-ProRule" id="PRU00169"/>
    </source>
</evidence>
<keyword evidence="15" id="KW-1185">Reference proteome</keyword>
<dbReference type="InterPro" id="IPR001638">
    <property type="entry name" value="Solute-binding_3/MltF_N"/>
</dbReference>
<dbReference type="EC" id="2.7.13.3" evidence="2"/>
<feature type="domain" description="Response regulatory" evidence="12">
    <location>
        <begin position="782"/>
        <end position="898"/>
    </location>
</feature>
<dbReference type="PANTHER" id="PTHR43065">
    <property type="entry name" value="SENSOR HISTIDINE KINASE"/>
    <property type="match status" value="1"/>
</dbReference>
<dbReference type="InterPro" id="IPR003594">
    <property type="entry name" value="HATPase_dom"/>
</dbReference>
<dbReference type="InterPro" id="IPR000014">
    <property type="entry name" value="PAS"/>
</dbReference>
<dbReference type="SUPFAM" id="SSF52172">
    <property type="entry name" value="CheY-like"/>
    <property type="match status" value="1"/>
</dbReference>
<dbReference type="SUPFAM" id="SSF53850">
    <property type="entry name" value="Periplasmic binding protein-like II"/>
    <property type="match status" value="1"/>
</dbReference>
<gene>
    <name evidence="14" type="ORF">MTBBW1_50040</name>
</gene>
<dbReference type="Proteomes" id="UP000191931">
    <property type="component" value="Unassembled WGS sequence"/>
</dbReference>
<keyword evidence="8" id="KW-0902">Two-component regulatory system</keyword>
<dbReference type="GO" id="GO:0000155">
    <property type="term" value="F:phosphorelay sensor kinase activity"/>
    <property type="evidence" value="ECO:0007669"/>
    <property type="project" value="InterPro"/>
</dbReference>
<feature type="domain" description="PAC" evidence="13">
    <location>
        <begin position="478"/>
        <end position="529"/>
    </location>
</feature>
<evidence type="ECO:0000256" key="7">
    <source>
        <dbReference type="ARBA" id="ARBA00022840"/>
    </source>
</evidence>
<dbReference type="InterPro" id="IPR036097">
    <property type="entry name" value="HisK_dim/P_sf"/>
</dbReference>
<dbReference type="CDD" id="cd01007">
    <property type="entry name" value="PBP2_BvgS_HisK_like"/>
    <property type="match status" value="1"/>
</dbReference>
<dbReference type="Gene3D" id="1.10.287.130">
    <property type="match status" value="1"/>
</dbReference>
<protein>
    <recommendedName>
        <fullName evidence="2">histidine kinase</fullName>
        <ecNumber evidence="2">2.7.13.3</ecNumber>
    </recommendedName>
</protein>